<dbReference type="Gene3D" id="3.40.980.20">
    <property type="entry name" value="Four-carbon acid sugar kinase, nucleotide binding domain"/>
    <property type="match status" value="1"/>
</dbReference>
<evidence type="ECO:0000256" key="6">
    <source>
        <dbReference type="ARBA" id="ARBA00023277"/>
    </source>
</evidence>
<evidence type="ECO:0000256" key="11">
    <source>
        <dbReference type="ARBA" id="ARBA00039461"/>
    </source>
</evidence>
<dbReference type="Pfam" id="PF07005">
    <property type="entry name" value="SBD_N"/>
    <property type="match status" value="1"/>
</dbReference>
<reference evidence="16" key="1">
    <citation type="submission" date="2016-10" db="EMBL/GenBank/DDBJ databases">
        <authorList>
            <person name="Varghese N."/>
            <person name="Submissions S."/>
        </authorList>
    </citation>
    <scope>NUCLEOTIDE SEQUENCE [LARGE SCALE GENOMIC DNA]</scope>
    <source>
        <strain evidence="16">LMG 26031</strain>
    </source>
</reference>
<comment type="function">
    <text evidence="9">Catalyzes the ATP-dependent phosphorylation of 3-oxo-tetronate to 3-oxo-tetronate 4-phosphate.</text>
</comment>
<dbReference type="STRING" id="667676.SAMN05192539_1003274"/>
<keyword evidence="6" id="KW-0119">Carbohydrate metabolism</keyword>
<comment type="catalytic activity">
    <reaction evidence="7">
        <text>3-dehydro-L-erythronate + ATP = 3-dehydro-4-O-phospho-L-erythronate + ADP + H(+)</text>
        <dbReference type="Rhea" id="RHEA:52552"/>
        <dbReference type="ChEBI" id="CHEBI:15378"/>
        <dbReference type="ChEBI" id="CHEBI:30616"/>
        <dbReference type="ChEBI" id="CHEBI:136592"/>
        <dbReference type="ChEBI" id="CHEBI:136670"/>
        <dbReference type="ChEBI" id="CHEBI:456216"/>
        <dbReference type="EC" id="2.7.1.217"/>
    </reaction>
</comment>
<dbReference type="InterPro" id="IPR042213">
    <property type="entry name" value="NBD_C_sf"/>
</dbReference>
<dbReference type="GO" id="GO:0016301">
    <property type="term" value="F:kinase activity"/>
    <property type="evidence" value="ECO:0007669"/>
    <property type="project" value="UniProtKB-KW"/>
</dbReference>
<dbReference type="EMBL" id="FNYE01000003">
    <property type="protein sequence ID" value="SEI68475.1"/>
    <property type="molecule type" value="Genomic_DNA"/>
</dbReference>
<organism evidence="15 16">
    <name type="scientific">Paraburkholderia diazotrophica</name>
    <dbReference type="NCBI Taxonomy" id="667676"/>
    <lineage>
        <taxon>Bacteria</taxon>
        <taxon>Pseudomonadati</taxon>
        <taxon>Pseudomonadota</taxon>
        <taxon>Betaproteobacteria</taxon>
        <taxon>Burkholderiales</taxon>
        <taxon>Burkholderiaceae</taxon>
        <taxon>Paraburkholderia</taxon>
    </lineage>
</organism>
<feature type="domain" description="Four-carbon acid sugar kinase nucleotide binding" evidence="14">
    <location>
        <begin position="267"/>
        <end position="426"/>
    </location>
</feature>
<evidence type="ECO:0000313" key="16">
    <source>
        <dbReference type="Proteomes" id="UP000198866"/>
    </source>
</evidence>
<evidence type="ECO:0000256" key="4">
    <source>
        <dbReference type="ARBA" id="ARBA00022777"/>
    </source>
</evidence>
<feature type="domain" description="Four-carbon acid sugar kinase N-terminal" evidence="13">
    <location>
        <begin position="10"/>
        <end position="239"/>
    </location>
</feature>
<dbReference type="Gene3D" id="3.40.50.10840">
    <property type="entry name" value="Putative sugar-binding, N-terminal domain"/>
    <property type="match status" value="1"/>
</dbReference>
<dbReference type="RefSeq" id="WP_090864083.1">
    <property type="nucleotide sequence ID" value="NZ_FNYE01000003.1"/>
</dbReference>
<evidence type="ECO:0000313" key="15">
    <source>
        <dbReference type="EMBL" id="SEI68475.1"/>
    </source>
</evidence>
<dbReference type="SUPFAM" id="SSF142764">
    <property type="entry name" value="YgbK-like"/>
    <property type="match status" value="1"/>
</dbReference>
<dbReference type="Pfam" id="PF17042">
    <property type="entry name" value="NBD_C"/>
    <property type="match status" value="1"/>
</dbReference>
<dbReference type="InterPro" id="IPR031475">
    <property type="entry name" value="NBD_C"/>
</dbReference>
<comment type="similarity">
    <text evidence="1">Belongs to the four-carbon acid sugar kinase family.</text>
</comment>
<evidence type="ECO:0000259" key="13">
    <source>
        <dbReference type="Pfam" id="PF07005"/>
    </source>
</evidence>
<evidence type="ECO:0000259" key="14">
    <source>
        <dbReference type="Pfam" id="PF17042"/>
    </source>
</evidence>
<gene>
    <name evidence="15" type="ORF">SAMN05192539_1003274</name>
</gene>
<keyword evidence="16" id="KW-1185">Reference proteome</keyword>
<dbReference type="GO" id="GO:0005524">
    <property type="term" value="F:ATP binding"/>
    <property type="evidence" value="ECO:0007669"/>
    <property type="project" value="UniProtKB-KW"/>
</dbReference>
<sequence>MKISADKPLLGCIADDFTGATDLANMLVRGGMRTVQTIGVPAADTRIEADALVVALKSRTIPAADAVAQSLAAFEWLRAQGCRQFFFKYCSTFDSTDAGNIGPVADVLLDALHASRDDAPFTIACPAFPENGRTVYRGHLFVGDVLLNESGMEHHPLTPMTDANLVRVLQRQTQSKVGLVRYDAVAQGAEAVRTSIDALKRDGVRMAIADAISDADLHTLGEACADLPLITGGSGVALGLPANFRRAGLLNDVADAGELPSIKGASAVLAGSASKATNAQVAAWRETRPAFRIDPLAAARGEPVVEQALAFARDHMNAAQPQPVLIYATATPEEVKATQRELGVAEAGHLVERTLASIARGLHDIGVRKFVVAGGETSGAVVQALGVEMLRIGRQIDPGVPATASIGAAPLALALKSGNFGAVDFFAKALRQLDGGAQ</sequence>
<dbReference type="EC" id="2.7.1.217" evidence="10"/>
<protein>
    <recommendedName>
        <fullName evidence="11">3-oxo-tetronate kinase</fullName>
        <ecNumber evidence="10">2.7.1.217</ecNumber>
    </recommendedName>
    <alternativeName>
        <fullName evidence="12">3-dehydrotetronate 4-kinase</fullName>
    </alternativeName>
</protein>
<evidence type="ECO:0000256" key="1">
    <source>
        <dbReference type="ARBA" id="ARBA00005715"/>
    </source>
</evidence>
<evidence type="ECO:0000256" key="9">
    <source>
        <dbReference type="ARBA" id="ARBA00037335"/>
    </source>
</evidence>
<evidence type="ECO:0000256" key="2">
    <source>
        <dbReference type="ARBA" id="ARBA00022679"/>
    </source>
</evidence>
<proteinExistence type="inferred from homology"/>
<evidence type="ECO:0000256" key="10">
    <source>
        <dbReference type="ARBA" id="ARBA00039095"/>
    </source>
</evidence>
<evidence type="ECO:0000256" key="3">
    <source>
        <dbReference type="ARBA" id="ARBA00022741"/>
    </source>
</evidence>
<keyword evidence="4" id="KW-0418">Kinase</keyword>
<evidence type="ECO:0000256" key="7">
    <source>
        <dbReference type="ARBA" id="ARBA00035898"/>
    </source>
</evidence>
<name>A0A1H6SWW7_9BURK</name>
<dbReference type="Proteomes" id="UP000198866">
    <property type="component" value="Unassembled WGS sequence"/>
</dbReference>
<comment type="catalytic activity">
    <reaction evidence="8">
        <text>3-dehydro-D-erythronate + ATP = 3-dehydro-4-O-phospho-D-erythronate + ADP + H(+)</text>
        <dbReference type="Rhea" id="RHEA:52556"/>
        <dbReference type="ChEBI" id="CHEBI:15378"/>
        <dbReference type="ChEBI" id="CHEBI:30616"/>
        <dbReference type="ChEBI" id="CHEBI:57958"/>
        <dbReference type="ChEBI" id="CHEBI:136593"/>
        <dbReference type="ChEBI" id="CHEBI:456216"/>
        <dbReference type="EC" id="2.7.1.217"/>
    </reaction>
</comment>
<dbReference type="InterPro" id="IPR050007">
    <property type="entry name" value="OtnK"/>
</dbReference>
<keyword evidence="2" id="KW-0808">Transferase</keyword>
<dbReference type="AlphaFoldDB" id="A0A1H6SWW7"/>
<dbReference type="OrthoDB" id="191465at2"/>
<accession>A0A1H6SWW7</accession>
<dbReference type="InterPro" id="IPR037051">
    <property type="entry name" value="4-carb_acid_sugar_kinase_N_sf"/>
</dbReference>
<dbReference type="NCBIfam" id="NF043035">
    <property type="entry name" value="OxoTetrKin"/>
    <property type="match status" value="1"/>
</dbReference>
<dbReference type="InterPro" id="IPR010737">
    <property type="entry name" value="4-carb_acid_sugar_kinase_N"/>
</dbReference>
<evidence type="ECO:0000256" key="12">
    <source>
        <dbReference type="ARBA" id="ARBA00041377"/>
    </source>
</evidence>
<evidence type="ECO:0000256" key="5">
    <source>
        <dbReference type="ARBA" id="ARBA00022840"/>
    </source>
</evidence>
<keyword evidence="3" id="KW-0547">Nucleotide-binding</keyword>
<evidence type="ECO:0000256" key="8">
    <source>
        <dbReference type="ARBA" id="ARBA00036346"/>
    </source>
</evidence>
<keyword evidence="5" id="KW-0067">ATP-binding</keyword>